<keyword evidence="2" id="KW-1185">Reference proteome</keyword>
<accession>A0A165YFG3</accession>
<dbReference type="Proteomes" id="UP000076798">
    <property type="component" value="Unassembled WGS sequence"/>
</dbReference>
<name>A0A165YFG3_9AGAM</name>
<proteinExistence type="predicted"/>
<sequence length="125" mass="13999">MMITLFHQHAAPTSRTNADCLHHSCRASLSSTSSRFSHRHGHDTMSREIYRQRSPNYEPLSSAASHPQAHLFGVDELRLRYHPLRLASDSPTQSTQLTRAIDVPYSHTAGDEGLTSRRAFSVGVM</sequence>
<evidence type="ECO:0000313" key="1">
    <source>
        <dbReference type="EMBL" id="KZT33186.1"/>
    </source>
</evidence>
<dbReference type="AlphaFoldDB" id="A0A165YFG3"/>
<gene>
    <name evidence="1" type="ORF">SISSUDRAFT_434969</name>
</gene>
<evidence type="ECO:0000313" key="2">
    <source>
        <dbReference type="Proteomes" id="UP000076798"/>
    </source>
</evidence>
<reference evidence="1 2" key="1">
    <citation type="journal article" date="2016" name="Mol. Biol. Evol.">
        <title>Comparative Genomics of Early-Diverging Mushroom-Forming Fungi Provides Insights into the Origins of Lignocellulose Decay Capabilities.</title>
        <authorList>
            <person name="Nagy L.G."/>
            <person name="Riley R."/>
            <person name="Tritt A."/>
            <person name="Adam C."/>
            <person name="Daum C."/>
            <person name="Floudas D."/>
            <person name="Sun H."/>
            <person name="Yadav J.S."/>
            <person name="Pangilinan J."/>
            <person name="Larsson K.H."/>
            <person name="Matsuura K."/>
            <person name="Barry K."/>
            <person name="Labutti K."/>
            <person name="Kuo R."/>
            <person name="Ohm R.A."/>
            <person name="Bhattacharya S.S."/>
            <person name="Shirouzu T."/>
            <person name="Yoshinaga Y."/>
            <person name="Martin F.M."/>
            <person name="Grigoriev I.V."/>
            <person name="Hibbett D.S."/>
        </authorList>
    </citation>
    <scope>NUCLEOTIDE SEQUENCE [LARGE SCALE GENOMIC DNA]</scope>
    <source>
        <strain evidence="1 2">HHB10207 ss-3</strain>
    </source>
</reference>
<dbReference type="EMBL" id="KV428259">
    <property type="protein sequence ID" value="KZT33186.1"/>
    <property type="molecule type" value="Genomic_DNA"/>
</dbReference>
<organism evidence="1 2">
    <name type="scientific">Sistotremastrum suecicum HHB10207 ss-3</name>
    <dbReference type="NCBI Taxonomy" id="1314776"/>
    <lineage>
        <taxon>Eukaryota</taxon>
        <taxon>Fungi</taxon>
        <taxon>Dikarya</taxon>
        <taxon>Basidiomycota</taxon>
        <taxon>Agaricomycotina</taxon>
        <taxon>Agaricomycetes</taxon>
        <taxon>Sistotremastrales</taxon>
        <taxon>Sistotremastraceae</taxon>
        <taxon>Sistotremastrum</taxon>
    </lineage>
</organism>
<protein>
    <submittedName>
        <fullName evidence="1">Uncharacterized protein</fullName>
    </submittedName>
</protein>